<dbReference type="EMBL" id="JABBGA010000024">
    <property type="protein sequence ID" value="NML28253.1"/>
    <property type="molecule type" value="Genomic_DNA"/>
</dbReference>
<protein>
    <submittedName>
        <fullName evidence="2">DUF3025 domain-containing protein</fullName>
    </submittedName>
</protein>
<gene>
    <name evidence="2" type="ORF">HHL15_21045</name>
</gene>
<dbReference type="Pfam" id="PF11227">
    <property type="entry name" value="DUF3025"/>
    <property type="match status" value="1"/>
</dbReference>
<evidence type="ECO:0000313" key="2">
    <source>
        <dbReference type="EMBL" id="NML28253.1"/>
    </source>
</evidence>
<dbReference type="AlphaFoldDB" id="A0A848GCY4"/>
<sequence>MPAPAAPPAPEETQGRPRFPCPPRGAGGAQPGPGGAHWAAHPLFEPIAGLLARFPDGLPDAARLTATLREVAPDAVCGAGLPLRFVLPPAVAPAYEAHIHATGEVPTRADDWHDFFNALAWCVWPQAKAACNARHLEVLRQREAAGLGGRGPQRDVLTQFDECGVLVVSCDPQIPALLAAHEWLEVFWTRRARLVATTRFLVFGHASWDQLRAPFIGLCAKALYRVVPPGWFEQPAAQCQAEADAWLAGRLADAQCPLGREHLSPLPLLGIPGVTPESEAADYYTDTRQFRPLRRKAAPAPS</sequence>
<comment type="caution">
    <text evidence="2">The sequence shown here is derived from an EMBL/GenBank/DDBJ whole genome shotgun (WGS) entry which is preliminary data.</text>
</comment>
<evidence type="ECO:0000313" key="3">
    <source>
        <dbReference type="Proteomes" id="UP000580043"/>
    </source>
</evidence>
<feature type="compositionally biased region" description="Gly residues" evidence="1">
    <location>
        <begin position="25"/>
        <end position="35"/>
    </location>
</feature>
<evidence type="ECO:0000256" key="1">
    <source>
        <dbReference type="SAM" id="MobiDB-lite"/>
    </source>
</evidence>
<feature type="region of interest" description="Disordered" evidence="1">
    <location>
        <begin position="1"/>
        <end position="38"/>
    </location>
</feature>
<dbReference type="Proteomes" id="UP000580043">
    <property type="component" value="Unassembled WGS sequence"/>
</dbReference>
<name>A0A848GCY4_9RHOO</name>
<feature type="compositionally biased region" description="Pro residues" evidence="1">
    <location>
        <begin position="1"/>
        <end position="10"/>
    </location>
</feature>
<accession>A0A848GCY4</accession>
<reference evidence="2 3" key="1">
    <citation type="submission" date="2020-04" db="EMBL/GenBank/DDBJ databases">
        <title>Zoogloea sp. G-4-1-14 isolated from soil.</title>
        <authorList>
            <person name="Dahal R.H."/>
        </authorList>
    </citation>
    <scope>NUCLEOTIDE SEQUENCE [LARGE SCALE GENOMIC DNA]</scope>
    <source>
        <strain evidence="2 3">G-4-1-14</strain>
    </source>
</reference>
<organism evidence="2 3">
    <name type="scientific">Zoogloea dura</name>
    <dbReference type="NCBI Taxonomy" id="2728840"/>
    <lineage>
        <taxon>Bacteria</taxon>
        <taxon>Pseudomonadati</taxon>
        <taxon>Pseudomonadota</taxon>
        <taxon>Betaproteobacteria</taxon>
        <taxon>Rhodocyclales</taxon>
        <taxon>Zoogloeaceae</taxon>
        <taxon>Zoogloea</taxon>
    </lineage>
</organism>
<dbReference type="InterPro" id="IPR021390">
    <property type="entry name" value="DUF3025"/>
</dbReference>
<keyword evidence="3" id="KW-1185">Reference proteome</keyword>
<proteinExistence type="predicted"/>